<feature type="region of interest" description="Disordered" evidence="1">
    <location>
        <begin position="73"/>
        <end position="93"/>
    </location>
</feature>
<comment type="caution">
    <text evidence="3">The sequence shown here is derived from an EMBL/GenBank/DDBJ whole genome shotgun (WGS) entry which is preliminary data.</text>
</comment>
<keyword evidence="2" id="KW-1133">Transmembrane helix</keyword>
<evidence type="ECO:0000313" key="4">
    <source>
        <dbReference type="Proteomes" id="UP000032458"/>
    </source>
</evidence>
<reference evidence="3 4" key="1">
    <citation type="submission" date="2014-09" db="EMBL/GenBank/DDBJ databases">
        <title>Draft genome sequence of Streptomyces natalensis ATCC 27448, producer of the antifungal pimaricin.</title>
        <authorList>
            <person name="Mendes M.V."/>
            <person name="Beites T."/>
            <person name="Pires S."/>
            <person name="Santos C.L."/>
            <person name="Moradas-Ferreira P."/>
        </authorList>
    </citation>
    <scope>NUCLEOTIDE SEQUENCE [LARGE SCALE GENOMIC DNA]</scope>
    <source>
        <strain evidence="3 4">ATCC 27448</strain>
    </source>
</reference>
<protein>
    <submittedName>
        <fullName evidence="3">Uncharacterized protein</fullName>
    </submittedName>
</protein>
<evidence type="ECO:0000256" key="1">
    <source>
        <dbReference type="SAM" id="MobiDB-lite"/>
    </source>
</evidence>
<keyword evidence="4" id="KW-1185">Reference proteome</keyword>
<dbReference type="Proteomes" id="UP000032458">
    <property type="component" value="Unassembled WGS sequence"/>
</dbReference>
<keyword evidence="2" id="KW-0812">Transmembrane</keyword>
<sequence>MGGTGGGRGGASGWVWAVGGAIAASAVWASVMFATGAFSSEPRADLAGYTYTDDLCAATSLTPVKDAGFAVEERHSAGSDGRTANPEHSGSRQTAMDSMWCNASFKRKDASVGDYSSAWLYSTATLHKKSDPGPEFAAGYLAYEKQGSSVEYRVERVTGLGDDAYLVSQKNKDGGSGSSYVILGVRDGWMTYQSTWSNFPSSSASGKQPTGDDVATMLKTSARETLQRLRGSGAR</sequence>
<keyword evidence="2" id="KW-0472">Membrane</keyword>
<accession>A0A0D7CQ71</accession>
<dbReference type="PATRIC" id="fig|1240678.4.peg.1450"/>
<evidence type="ECO:0000313" key="3">
    <source>
        <dbReference type="EMBL" id="KIZ18353.1"/>
    </source>
</evidence>
<feature type="transmembrane region" description="Helical" evidence="2">
    <location>
        <begin position="14"/>
        <end position="34"/>
    </location>
</feature>
<dbReference type="EMBL" id="JRKI01000009">
    <property type="protein sequence ID" value="KIZ18353.1"/>
    <property type="molecule type" value="Genomic_DNA"/>
</dbReference>
<proteinExistence type="predicted"/>
<evidence type="ECO:0000256" key="2">
    <source>
        <dbReference type="SAM" id="Phobius"/>
    </source>
</evidence>
<gene>
    <name evidence="3" type="ORF">SNA_06915</name>
</gene>
<dbReference type="AlphaFoldDB" id="A0A0D7CQ71"/>
<organism evidence="3 4">
    <name type="scientific">Streptomyces natalensis ATCC 27448</name>
    <dbReference type="NCBI Taxonomy" id="1240678"/>
    <lineage>
        <taxon>Bacteria</taxon>
        <taxon>Bacillati</taxon>
        <taxon>Actinomycetota</taxon>
        <taxon>Actinomycetes</taxon>
        <taxon>Kitasatosporales</taxon>
        <taxon>Streptomycetaceae</taxon>
        <taxon>Streptomyces</taxon>
    </lineage>
</organism>
<name>A0A0D7CQ71_9ACTN</name>